<feature type="compositionally biased region" description="Pro residues" evidence="1">
    <location>
        <begin position="1200"/>
        <end position="1212"/>
    </location>
</feature>
<dbReference type="PANTHER" id="PTHR12905">
    <property type="entry name" value="METALLOPHOSPHOESTERASE"/>
    <property type="match status" value="1"/>
</dbReference>
<organism evidence="4 5">
    <name type="scientific">Prorocentrum cordatum</name>
    <dbReference type="NCBI Taxonomy" id="2364126"/>
    <lineage>
        <taxon>Eukaryota</taxon>
        <taxon>Sar</taxon>
        <taxon>Alveolata</taxon>
        <taxon>Dinophyceae</taxon>
        <taxon>Prorocentrales</taxon>
        <taxon>Prorocentraceae</taxon>
        <taxon>Prorocentrum</taxon>
    </lineage>
</organism>
<feature type="region of interest" description="Disordered" evidence="1">
    <location>
        <begin position="215"/>
        <end position="235"/>
    </location>
</feature>
<dbReference type="CDD" id="cd07379">
    <property type="entry name" value="MPP_239FB"/>
    <property type="match status" value="1"/>
</dbReference>
<dbReference type="InterPro" id="IPR027417">
    <property type="entry name" value="P-loop_NTPase"/>
</dbReference>
<dbReference type="InterPro" id="IPR051693">
    <property type="entry name" value="UPF0046_metallophosphoest"/>
</dbReference>
<evidence type="ECO:0000313" key="4">
    <source>
        <dbReference type="EMBL" id="CAK0837215.1"/>
    </source>
</evidence>
<dbReference type="Gene3D" id="3.60.21.10">
    <property type="match status" value="1"/>
</dbReference>
<dbReference type="InterPro" id="IPR029063">
    <property type="entry name" value="SAM-dependent_MTases_sf"/>
</dbReference>
<keyword evidence="2" id="KW-0732">Signal</keyword>
<dbReference type="Gene3D" id="3.40.50.300">
    <property type="entry name" value="P-loop containing nucleotide triphosphate hydrolases"/>
    <property type="match status" value="1"/>
</dbReference>
<feature type="signal peptide" evidence="2">
    <location>
        <begin position="1"/>
        <end position="23"/>
    </location>
</feature>
<dbReference type="Proteomes" id="UP001189429">
    <property type="component" value="Unassembled WGS sequence"/>
</dbReference>
<evidence type="ECO:0000313" key="5">
    <source>
        <dbReference type="Proteomes" id="UP001189429"/>
    </source>
</evidence>
<feature type="region of interest" description="Disordered" evidence="1">
    <location>
        <begin position="248"/>
        <end position="267"/>
    </location>
</feature>
<dbReference type="EMBL" id="CAUYUJ010014113">
    <property type="protein sequence ID" value="CAK0837215.1"/>
    <property type="molecule type" value="Genomic_DNA"/>
</dbReference>
<feature type="chain" id="PRO_5045626809" description="Calcineurin-like phosphoesterase domain-containing protein" evidence="2">
    <location>
        <begin position="24"/>
        <end position="1212"/>
    </location>
</feature>
<proteinExistence type="predicted"/>
<accession>A0ABN9SY47</accession>
<dbReference type="CDD" id="cd00009">
    <property type="entry name" value="AAA"/>
    <property type="match status" value="1"/>
</dbReference>
<sequence>MGILLLFLPFFALLGCGVNSVRCGPPPAEERCGLEWLSVPPALVPELNCIPPRRYFAMRQWDLLARELTKLREKRDQIEYLLGVVLRRVEASRGSGRPVRHVVDFGGGRGDFALCLAWLLRERGFGDTAVTVVELEETLCQQGRRRAAALAADCSPGALPVRFANMTIRVRLRGAVRPRRGAARLRTPGGRGPPAVPAGGRRVRAAHVLLREDPEAGWGPRAGVPQGGGRPGAREGGLLRALQDRRRPHGPRLHAGHAHPQLRPLRPDAPVGRLGGARGDPPVRHQQNIIVAGVAAASLAGPVDVARGEAPLPRVTGVSLSPGPPNQAPGTLRVVIISDTHSRHRELTVPPGDLLVVAGDFTKSGTRQEVEDFALWLDGLQFQEKVVVAGNHEVTFDPGYYEARGHAFHKGPERVDAAEVKRLVSSRPGLRYLENGRVSLEFGGQRPPVCVFGSPCQAATYGEHTMAAFTCSKEDEEGDWAPLLAQGRSGPPVDILVTHGPPYGIGDLSTDGCPDGSRASPGGSRPLLRAVREMRPVLHAFGHMHEGYGASTDGLTLFVNGAMCERYVAQRLPIVVDLPRAEPGGGRGLRAAEPGGGPPPCWQARPASASSYGDSGRPHHQGTSPLFWRLMEDLHARPELHVATGCSGYRNKASLSLGELFAPQDSCAPELNRVASWLQASALSSAGSGLWVEAALKLTRRGSLGVKVILRGREAAEEWVRDRSGAWWAELRRDLPFVSSVTYQVAPADSDEKPPKSPWHPRYQTPTALFGDPFVLEGVPGGTLSQPAPAYRLSPDTFSEVNTPAEDAMFEVLSEWVCGLRGRGEAQVLGMFGRNCGLLGLALQHRFDFRRVYARTHCPVTIADVQASVEMLPPHLADLWDTGRCEKYDFGAAMAAIPEGQGKMLVHVTNSRHGLADGIIPALKARRDITAVAYNSCSHLPLPAEWQELFSGPGAFQLAAFRSFDLLAGTEFMSSYFLLVRRPPMLVLPIGPPGVGKSWLARRLAPACEVFERDRAFFEEMMREGGGLAGAKRRTHARLQRALEAAGRAGCALLVDSTNGRRDGREMLQQAYASAAGAAARVVIAALRAPAGDEGLLHRRLRERCASAESPEHERLLGGGALRPGATDEELGAKVRRVLEGIEYPDTRAAGEGAALVLEASAGDHDAVDGLLWSVFQELCCPDLSPQGPRGRPADASAHLPPPPPPPPTPPP</sequence>
<dbReference type="Pfam" id="PF00149">
    <property type="entry name" value="Metallophos"/>
    <property type="match status" value="1"/>
</dbReference>
<evidence type="ECO:0000259" key="3">
    <source>
        <dbReference type="Pfam" id="PF00149"/>
    </source>
</evidence>
<feature type="region of interest" description="Disordered" evidence="1">
    <location>
        <begin position="179"/>
        <end position="199"/>
    </location>
</feature>
<dbReference type="SUPFAM" id="SSF56300">
    <property type="entry name" value="Metallo-dependent phosphatases"/>
    <property type="match status" value="1"/>
</dbReference>
<feature type="region of interest" description="Disordered" evidence="1">
    <location>
        <begin position="1183"/>
        <end position="1212"/>
    </location>
</feature>
<evidence type="ECO:0000256" key="2">
    <source>
        <dbReference type="SAM" id="SignalP"/>
    </source>
</evidence>
<dbReference type="SUPFAM" id="SSF52540">
    <property type="entry name" value="P-loop containing nucleoside triphosphate hydrolases"/>
    <property type="match status" value="1"/>
</dbReference>
<name>A0ABN9SY47_9DINO</name>
<dbReference type="InterPro" id="IPR029052">
    <property type="entry name" value="Metallo-depent_PP-like"/>
</dbReference>
<protein>
    <recommendedName>
        <fullName evidence="3">Calcineurin-like phosphoesterase domain-containing protein</fullName>
    </recommendedName>
</protein>
<dbReference type="InterPro" id="IPR004843">
    <property type="entry name" value="Calcineurin-like_PHP"/>
</dbReference>
<feature type="domain" description="Calcineurin-like phosphoesterase" evidence="3">
    <location>
        <begin position="332"/>
        <end position="546"/>
    </location>
</feature>
<comment type="caution">
    <text evidence="4">The sequence shown here is derived from an EMBL/GenBank/DDBJ whole genome shotgun (WGS) entry which is preliminary data.</text>
</comment>
<dbReference type="SUPFAM" id="SSF53335">
    <property type="entry name" value="S-adenosyl-L-methionine-dependent methyltransferases"/>
    <property type="match status" value="1"/>
</dbReference>
<reference evidence="4" key="1">
    <citation type="submission" date="2023-10" db="EMBL/GenBank/DDBJ databases">
        <authorList>
            <person name="Chen Y."/>
            <person name="Shah S."/>
            <person name="Dougan E. K."/>
            <person name="Thang M."/>
            <person name="Chan C."/>
        </authorList>
    </citation>
    <scope>NUCLEOTIDE SEQUENCE [LARGE SCALE GENOMIC DNA]</scope>
</reference>
<keyword evidence="5" id="KW-1185">Reference proteome</keyword>
<feature type="compositionally biased region" description="Basic residues" evidence="1">
    <location>
        <begin position="248"/>
        <end position="257"/>
    </location>
</feature>
<dbReference type="Pfam" id="PF13671">
    <property type="entry name" value="AAA_33"/>
    <property type="match status" value="1"/>
</dbReference>
<feature type="compositionally biased region" description="Gly residues" evidence="1">
    <location>
        <begin position="225"/>
        <end position="235"/>
    </location>
</feature>
<gene>
    <name evidence="4" type="ORF">PCOR1329_LOCUS33476</name>
</gene>
<evidence type="ECO:0000256" key="1">
    <source>
        <dbReference type="SAM" id="MobiDB-lite"/>
    </source>
</evidence>
<dbReference type="PANTHER" id="PTHR12905:SF0">
    <property type="entry name" value="CALCINEURIN-LIKE PHOSPHOESTERASE DOMAIN-CONTAINING PROTEIN"/>
    <property type="match status" value="1"/>
</dbReference>